<proteinExistence type="predicted"/>
<dbReference type="InterPro" id="IPR002611">
    <property type="entry name" value="IstB_ATP-bd"/>
</dbReference>
<gene>
    <name evidence="2" type="ORF">CLMAG_61580</name>
</gene>
<feature type="domain" description="IstB-like ATP-binding" evidence="1">
    <location>
        <begin position="36"/>
        <end position="158"/>
    </location>
</feature>
<dbReference type="STRING" id="1121326.CLMAG_61580"/>
<dbReference type="Pfam" id="PF01695">
    <property type="entry name" value="IstB_IS21"/>
    <property type="match status" value="1"/>
</dbReference>
<evidence type="ECO:0000259" key="1">
    <source>
        <dbReference type="Pfam" id="PF01695"/>
    </source>
</evidence>
<keyword evidence="3" id="KW-1185">Reference proteome</keyword>
<dbReference type="Proteomes" id="UP000076603">
    <property type="component" value="Unassembled WGS sequence"/>
</dbReference>
<protein>
    <recommendedName>
        <fullName evidence="1">IstB-like ATP-binding domain-containing protein</fullName>
    </recommendedName>
</protein>
<dbReference type="GO" id="GO:0005524">
    <property type="term" value="F:ATP binding"/>
    <property type="evidence" value="ECO:0007669"/>
    <property type="project" value="InterPro"/>
</dbReference>
<dbReference type="PANTHER" id="PTHR30050:SF10">
    <property type="entry name" value="PHAGE-LIKE ELEMENT PBSX PROTEIN XKDC"/>
    <property type="match status" value="1"/>
</dbReference>
<dbReference type="EMBL" id="LWAE01000017">
    <property type="protein sequence ID" value="KZL88503.1"/>
    <property type="molecule type" value="Genomic_DNA"/>
</dbReference>
<dbReference type="RefSeq" id="WP_066630948.1">
    <property type="nucleotide sequence ID" value="NZ_LWAE01000017.1"/>
</dbReference>
<comment type="caution">
    <text evidence="2">The sequence shown here is derived from an EMBL/GenBank/DDBJ whole genome shotgun (WGS) entry which is preliminary data.</text>
</comment>
<dbReference type="Gene3D" id="3.40.50.300">
    <property type="entry name" value="P-loop containing nucleotide triphosphate hydrolases"/>
    <property type="match status" value="1"/>
</dbReference>
<evidence type="ECO:0000313" key="2">
    <source>
        <dbReference type="EMBL" id="KZL88503.1"/>
    </source>
</evidence>
<sequence length="239" mass="27546">MNSKTSTFKCDLCQDTSWVPGENGFERCKCFQRELVERRWRRFGITPSKVKKINEYETRTEITKLAKAKAVQYIRNFNSIRSTDENSLAFLGQHGAGKSHLIIGIGAALVNGEDFISVVYMPYIEVMQELKANAMDEENYLKIQSKYTTAELLIVDDLFKDKVKKGVLIGELKETDMKHIYPIINYRYINHLPTIYSSECDPDMLMDLDGALAGRILEPSSVVVFEKCKENDYRLRKFI</sequence>
<dbReference type="PATRIC" id="fig|1121326.3.peg.6224"/>
<accession>A0A162QG81</accession>
<organism evidence="2 3">
    <name type="scientific">Clostridium magnum DSM 2767</name>
    <dbReference type="NCBI Taxonomy" id="1121326"/>
    <lineage>
        <taxon>Bacteria</taxon>
        <taxon>Bacillati</taxon>
        <taxon>Bacillota</taxon>
        <taxon>Clostridia</taxon>
        <taxon>Eubacteriales</taxon>
        <taxon>Clostridiaceae</taxon>
        <taxon>Clostridium</taxon>
    </lineage>
</organism>
<dbReference type="PANTHER" id="PTHR30050">
    <property type="entry name" value="CHROMOSOMAL REPLICATION INITIATOR PROTEIN DNAA"/>
    <property type="match status" value="1"/>
</dbReference>
<dbReference type="InterPro" id="IPR027417">
    <property type="entry name" value="P-loop_NTPase"/>
</dbReference>
<dbReference type="AlphaFoldDB" id="A0A162QG81"/>
<reference evidence="2 3" key="1">
    <citation type="submission" date="2016-04" db="EMBL/GenBank/DDBJ databases">
        <title>Genome sequence of Clostridium magnum DSM 2767.</title>
        <authorList>
            <person name="Poehlein A."/>
            <person name="Uhlig R."/>
            <person name="Fischer R."/>
            <person name="Bahl H."/>
            <person name="Daniel R."/>
        </authorList>
    </citation>
    <scope>NUCLEOTIDE SEQUENCE [LARGE SCALE GENOMIC DNA]</scope>
    <source>
        <strain evidence="2 3">DSM 2767</strain>
    </source>
</reference>
<dbReference type="SUPFAM" id="SSF52540">
    <property type="entry name" value="P-loop containing nucleoside triphosphate hydrolases"/>
    <property type="match status" value="1"/>
</dbReference>
<name>A0A162QG81_9CLOT</name>
<evidence type="ECO:0000313" key="3">
    <source>
        <dbReference type="Proteomes" id="UP000076603"/>
    </source>
</evidence>
<dbReference type="GO" id="GO:0006260">
    <property type="term" value="P:DNA replication"/>
    <property type="evidence" value="ECO:0007669"/>
    <property type="project" value="TreeGrafter"/>
</dbReference>